<dbReference type="SMART" id="SM00137">
    <property type="entry name" value="MAM"/>
    <property type="match status" value="1"/>
</dbReference>
<dbReference type="PROSITE" id="PS50060">
    <property type="entry name" value="MAM_2"/>
    <property type="match status" value="1"/>
</dbReference>
<dbReference type="SUPFAM" id="SSF49899">
    <property type="entry name" value="Concanavalin A-like lectins/glucanases"/>
    <property type="match status" value="1"/>
</dbReference>
<keyword evidence="4" id="KW-1185">Reference proteome</keyword>
<dbReference type="PANTHER" id="PTHR23282">
    <property type="entry name" value="APICAL ENDOSOMAL GLYCOPROTEIN PRECURSOR"/>
    <property type="match status" value="1"/>
</dbReference>
<evidence type="ECO:0000256" key="1">
    <source>
        <dbReference type="SAM" id="MobiDB-lite"/>
    </source>
</evidence>
<dbReference type="PRINTS" id="PR00020">
    <property type="entry name" value="MAMDOMAIN"/>
</dbReference>
<evidence type="ECO:0000313" key="3">
    <source>
        <dbReference type="EnsemblMetazoa" id="G16573.20:cds"/>
    </source>
</evidence>
<reference evidence="3" key="1">
    <citation type="submission" date="2022-08" db="UniProtKB">
        <authorList>
            <consortium name="EnsemblMetazoa"/>
        </authorList>
    </citation>
    <scope>IDENTIFICATION</scope>
    <source>
        <strain evidence="3">05x7-T-G4-1.051#20</strain>
    </source>
</reference>
<dbReference type="GO" id="GO:0016020">
    <property type="term" value="C:membrane"/>
    <property type="evidence" value="ECO:0007669"/>
    <property type="project" value="InterPro"/>
</dbReference>
<sequence>TWHEGQFWIETKLISGIKKITTKTQSFCGFENDDMCGFTQETEKDQFDWTRSKGETPSSNTGPSGDHTCRAKGAGHFLYVEASGRGNNERAVMYSPFYQSLDQLCLGFYYHMYGRQIGTLNVYTKTRSGDVIEAAWRAYGNQGNVWIQALLDIPKKLARAGFQLVFEATMTGSYLGDIAIDDISVSDGRCGSDSVIPVSVHSNVTLERSAQLRRLQKFKKFRKMLRRRRNDNSDS</sequence>
<accession>A0A8W8IZH2</accession>
<name>A0A8W8IZH2_MAGGI</name>
<evidence type="ECO:0000259" key="2">
    <source>
        <dbReference type="PROSITE" id="PS50060"/>
    </source>
</evidence>
<dbReference type="Pfam" id="PF00629">
    <property type="entry name" value="MAM"/>
    <property type="match status" value="1"/>
</dbReference>
<dbReference type="Gene3D" id="2.60.120.200">
    <property type="match status" value="1"/>
</dbReference>
<dbReference type="CDD" id="cd06263">
    <property type="entry name" value="MAM"/>
    <property type="match status" value="1"/>
</dbReference>
<dbReference type="Proteomes" id="UP000005408">
    <property type="component" value="Unassembled WGS sequence"/>
</dbReference>
<organism evidence="3 4">
    <name type="scientific">Magallana gigas</name>
    <name type="common">Pacific oyster</name>
    <name type="synonym">Crassostrea gigas</name>
    <dbReference type="NCBI Taxonomy" id="29159"/>
    <lineage>
        <taxon>Eukaryota</taxon>
        <taxon>Metazoa</taxon>
        <taxon>Spiralia</taxon>
        <taxon>Lophotrochozoa</taxon>
        <taxon>Mollusca</taxon>
        <taxon>Bivalvia</taxon>
        <taxon>Autobranchia</taxon>
        <taxon>Pteriomorphia</taxon>
        <taxon>Ostreida</taxon>
        <taxon>Ostreoidea</taxon>
        <taxon>Ostreidae</taxon>
        <taxon>Magallana</taxon>
    </lineage>
</organism>
<protein>
    <recommendedName>
        <fullName evidence="2">MAM domain-containing protein</fullName>
    </recommendedName>
</protein>
<feature type="domain" description="MAM" evidence="2">
    <location>
        <begin position="26"/>
        <end position="192"/>
    </location>
</feature>
<dbReference type="PANTHER" id="PTHR23282:SF146">
    <property type="entry name" value="RT07201P-RELATED"/>
    <property type="match status" value="1"/>
</dbReference>
<proteinExistence type="predicted"/>
<dbReference type="InterPro" id="IPR051560">
    <property type="entry name" value="MAM_domain-containing"/>
</dbReference>
<dbReference type="AlphaFoldDB" id="A0A8W8IZH2"/>
<dbReference type="InterPro" id="IPR013320">
    <property type="entry name" value="ConA-like_dom_sf"/>
</dbReference>
<feature type="region of interest" description="Disordered" evidence="1">
    <location>
        <begin position="47"/>
        <end position="66"/>
    </location>
</feature>
<dbReference type="InterPro" id="IPR000998">
    <property type="entry name" value="MAM_dom"/>
</dbReference>
<dbReference type="EnsemblMetazoa" id="G16573.20">
    <property type="protein sequence ID" value="G16573.20:cds"/>
    <property type="gene ID" value="G16573"/>
</dbReference>
<evidence type="ECO:0000313" key="4">
    <source>
        <dbReference type="Proteomes" id="UP000005408"/>
    </source>
</evidence>